<keyword evidence="4" id="KW-1185">Reference proteome</keyword>
<dbReference type="InterPro" id="IPR038344">
    <property type="entry name" value="EF-G_N_sf"/>
</dbReference>
<protein>
    <submittedName>
        <fullName evidence="3">Elongation factor G-binding protein</fullName>
    </submittedName>
</protein>
<evidence type="ECO:0000259" key="2">
    <source>
        <dbReference type="Pfam" id="PF16571"/>
    </source>
</evidence>
<evidence type="ECO:0000259" key="1">
    <source>
        <dbReference type="Pfam" id="PF07299"/>
    </source>
</evidence>
<keyword evidence="3" id="KW-0251">Elongation factor</keyword>
<sequence>MTNKFINNEQFNYVKSQIALINDSMKKNVPEKVLMAVIDLANSRISALFPNASMEQQNMLDISKLKSDKEYNQYIEGLATYLLPFPLVTEQQLKKMFPKQKKLKLPDLESIDYSKLTYLCWNDLRSNKKFIVYELNGKLVGIEGSLTPTSKKNLCTFCNCFTEVSYFSTITKAKKSKNPDYYKAIGNLICTDSTECNQQITNVEHLTAFLSEALAK</sequence>
<dbReference type="EMBL" id="RZTZ01000001">
    <property type="protein sequence ID" value="RVT67767.1"/>
    <property type="molecule type" value="Genomic_DNA"/>
</dbReference>
<proteinExistence type="predicted"/>
<dbReference type="RefSeq" id="WP_127736523.1">
    <property type="nucleotide sequence ID" value="NZ_RZTZ01000001.1"/>
</dbReference>
<dbReference type="GO" id="GO:0003746">
    <property type="term" value="F:translation elongation factor activity"/>
    <property type="evidence" value="ECO:0007669"/>
    <property type="project" value="UniProtKB-KW"/>
</dbReference>
<reference evidence="3 4" key="1">
    <citation type="submission" date="2019-01" db="EMBL/GenBank/DDBJ databases">
        <title>Bacillus sp. M5HDSG1-1, whole genome shotgun sequence.</title>
        <authorList>
            <person name="Tuo L."/>
        </authorList>
    </citation>
    <scope>NUCLEOTIDE SEQUENCE [LARGE SCALE GENOMIC DNA]</scope>
    <source>
        <strain evidence="3 4">M5HDSG1-1</strain>
    </source>
</reference>
<organism evidence="3 4">
    <name type="scientific">Niallia taxi</name>
    <dbReference type="NCBI Taxonomy" id="2499688"/>
    <lineage>
        <taxon>Bacteria</taxon>
        <taxon>Bacillati</taxon>
        <taxon>Bacillota</taxon>
        <taxon>Bacilli</taxon>
        <taxon>Bacillales</taxon>
        <taxon>Bacillaceae</taxon>
        <taxon>Niallia</taxon>
    </lineage>
</organism>
<dbReference type="InterPro" id="IPR032330">
    <property type="entry name" value="EF-G-binding_C"/>
</dbReference>
<gene>
    <name evidence="3" type="ORF">EM808_04645</name>
</gene>
<evidence type="ECO:0000313" key="3">
    <source>
        <dbReference type="EMBL" id="RVT67767.1"/>
    </source>
</evidence>
<dbReference type="InterPro" id="IPR010841">
    <property type="entry name" value="EF-G-binding_N"/>
</dbReference>
<name>A0A3S2TX20_9BACI</name>
<evidence type="ECO:0000313" key="4">
    <source>
        <dbReference type="Proteomes" id="UP000288024"/>
    </source>
</evidence>
<dbReference type="Proteomes" id="UP000288024">
    <property type="component" value="Unassembled WGS sequence"/>
</dbReference>
<feature type="domain" description="Elongation factor G-binding protein C-terminal treble-clef zinc-finger" evidence="2">
    <location>
        <begin position="100"/>
        <end position="204"/>
    </location>
</feature>
<accession>A0A3S2TX20</accession>
<keyword evidence="3" id="KW-0648">Protein biosynthesis</keyword>
<dbReference type="CDD" id="cd16342">
    <property type="entry name" value="FusC_FusB"/>
    <property type="match status" value="1"/>
</dbReference>
<dbReference type="Pfam" id="PF07299">
    <property type="entry name" value="EF-G-binding_N"/>
    <property type="match status" value="1"/>
</dbReference>
<dbReference type="Pfam" id="PF16571">
    <property type="entry name" value="FBP_C"/>
    <property type="match status" value="1"/>
</dbReference>
<feature type="domain" description="Elongation factor G-binding protein N-terminal" evidence="1">
    <location>
        <begin position="5"/>
        <end position="86"/>
    </location>
</feature>
<dbReference type="AlphaFoldDB" id="A0A3S2TX20"/>
<comment type="caution">
    <text evidence="3">The sequence shown here is derived from an EMBL/GenBank/DDBJ whole genome shotgun (WGS) entry which is preliminary data.</text>
</comment>
<dbReference type="Gene3D" id="1.20.1280.250">
    <property type="match status" value="1"/>
</dbReference>